<evidence type="ECO:0000259" key="2">
    <source>
        <dbReference type="SMART" id="SM00822"/>
    </source>
</evidence>
<dbReference type="PANTHER" id="PTHR43943">
    <property type="entry name" value="DEHYDROGENASE/REDUCTASE (SDR FAMILY) MEMBER 4"/>
    <property type="match status" value="1"/>
</dbReference>
<proteinExistence type="inferred from homology"/>
<dbReference type="InterPro" id="IPR057326">
    <property type="entry name" value="KR_dom"/>
</dbReference>
<accession>A0A845V2D0</accession>
<organism evidence="3 4">
    <name type="scientific">Wenzhouxiangella limi</name>
    <dbReference type="NCBI Taxonomy" id="2707351"/>
    <lineage>
        <taxon>Bacteria</taxon>
        <taxon>Pseudomonadati</taxon>
        <taxon>Pseudomonadota</taxon>
        <taxon>Gammaproteobacteria</taxon>
        <taxon>Chromatiales</taxon>
        <taxon>Wenzhouxiangellaceae</taxon>
        <taxon>Wenzhouxiangella</taxon>
    </lineage>
</organism>
<gene>
    <name evidence="3" type="ORF">G3I74_13530</name>
</gene>
<name>A0A845V2D0_9GAMM</name>
<feature type="domain" description="Ketoreductase" evidence="2">
    <location>
        <begin position="9"/>
        <end position="189"/>
    </location>
</feature>
<dbReference type="Pfam" id="PF13561">
    <property type="entry name" value="adh_short_C2"/>
    <property type="match status" value="1"/>
</dbReference>
<sequence length="256" mass="26966">MRERQVSEPVVVITGSSRGIGRAAAELMAQRGYRVVVSSRSAESCEPVAEAIRAAGGQAHAIACHIGHEDQLEQLVLGTVERFGRLDAVVMNAASNPVYGSSDQVDRKAFDLIMGNNVYSAMRMAHCARAHLKKAGGGAVVLVSSIAGLFGNRQIGVYGMSKAAENQLVRNLALELGGDGIRVNAVAPGLVKTDFAQALLADERMVRYFESTTPLRRLAEPADIARVIAFLCGPDSGWLSGQVITADGGLSVTGGF</sequence>
<dbReference type="Proteomes" id="UP000484885">
    <property type="component" value="Unassembled WGS sequence"/>
</dbReference>
<dbReference type="InterPro" id="IPR002347">
    <property type="entry name" value="SDR_fam"/>
</dbReference>
<dbReference type="Gene3D" id="3.40.50.720">
    <property type="entry name" value="NAD(P)-binding Rossmann-like Domain"/>
    <property type="match status" value="1"/>
</dbReference>
<dbReference type="FunFam" id="3.40.50.720:FF:000084">
    <property type="entry name" value="Short-chain dehydrogenase reductase"/>
    <property type="match status" value="1"/>
</dbReference>
<dbReference type="NCBIfam" id="NF005559">
    <property type="entry name" value="PRK07231.1"/>
    <property type="match status" value="1"/>
</dbReference>
<evidence type="ECO:0000313" key="4">
    <source>
        <dbReference type="Proteomes" id="UP000484885"/>
    </source>
</evidence>
<dbReference type="SMART" id="SM00822">
    <property type="entry name" value="PKS_KR"/>
    <property type="match status" value="1"/>
</dbReference>
<keyword evidence="4" id="KW-1185">Reference proteome</keyword>
<comment type="similarity">
    <text evidence="1">Belongs to the short-chain dehydrogenases/reductases (SDR) family.</text>
</comment>
<dbReference type="CDD" id="cd05233">
    <property type="entry name" value="SDR_c"/>
    <property type="match status" value="1"/>
</dbReference>
<evidence type="ECO:0000256" key="1">
    <source>
        <dbReference type="ARBA" id="ARBA00006484"/>
    </source>
</evidence>
<comment type="caution">
    <text evidence="3">The sequence shown here is derived from an EMBL/GenBank/DDBJ whole genome shotgun (WGS) entry which is preliminary data.</text>
</comment>
<dbReference type="AlphaFoldDB" id="A0A845V2D0"/>
<dbReference type="PANTHER" id="PTHR43943:SF2">
    <property type="entry name" value="DEHYDROGENASE_REDUCTASE 4"/>
    <property type="match status" value="1"/>
</dbReference>
<dbReference type="PRINTS" id="PR00081">
    <property type="entry name" value="GDHRDH"/>
</dbReference>
<dbReference type="EMBL" id="JAAGSC010000043">
    <property type="protein sequence ID" value="NDY96752.1"/>
    <property type="molecule type" value="Genomic_DNA"/>
</dbReference>
<protein>
    <submittedName>
        <fullName evidence="3">SDR family oxidoreductase</fullName>
    </submittedName>
</protein>
<dbReference type="SUPFAM" id="SSF51735">
    <property type="entry name" value="NAD(P)-binding Rossmann-fold domains"/>
    <property type="match status" value="1"/>
</dbReference>
<evidence type="ECO:0000313" key="3">
    <source>
        <dbReference type="EMBL" id="NDY96752.1"/>
    </source>
</evidence>
<dbReference type="InterPro" id="IPR036291">
    <property type="entry name" value="NAD(P)-bd_dom_sf"/>
</dbReference>
<reference evidence="3 4" key="1">
    <citation type="submission" date="2020-02" db="EMBL/GenBank/DDBJ databases">
        <authorList>
            <person name="Zhang X.-Y."/>
        </authorList>
    </citation>
    <scope>NUCLEOTIDE SEQUENCE [LARGE SCALE GENOMIC DNA]</scope>
    <source>
        <strain evidence="3 4">C33</strain>
    </source>
</reference>